<protein>
    <recommendedName>
        <fullName evidence="3">Actin-like ATPase domain-containing protein</fullName>
    </recommendedName>
</protein>
<gene>
    <name evidence="1" type="ORF">BJX68DRAFT_264031</name>
</gene>
<keyword evidence="2" id="KW-1185">Reference proteome</keyword>
<evidence type="ECO:0008006" key="3">
    <source>
        <dbReference type="Google" id="ProtNLM"/>
    </source>
</evidence>
<dbReference type="EMBL" id="JBFXLR010000009">
    <property type="protein sequence ID" value="KAL2855677.1"/>
    <property type="molecule type" value="Genomic_DNA"/>
</dbReference>
<evidence type="ECO:0000313" key="1">
    <source>
        <dbReference type="EMBL" id="KAL2855677.1"/>
    </source>
</evidence>
<accession>A0ABR4KUG0</accession>
<reference evidence="1 2" key="1">
    <citation type="submission" date="2024-07" db="EMBL/GenBank/DDBJ databases">
        <title>Section-level genome sequencing and comparative genomics of Aspergillus sections Usti and Cavernicolus.</title>
        <authorList>
            <consortium name="Lawrence Berkeley National Laboratory"/>
            <person name="Nybo J.L."/>
            <person name="Vesth T.C."/>
            <person name="Theobald S."/>
            <person name="Frisvad J.C."/>
            <person name="Larsen T.O."/>
            <person name="Kjaerboelling I."/>
            <person name="Rothschild-Mancinelli K."/>
            <person name="Lyhne E.K."/>
            <person name="Kogle M.E."/>
            <person name="Barry K."/>
            <person name="Clum A."/>
            <person name="Na H."/>
            <person name="Ledsgaard L."/>
            <person name="Lin J."/>
            <person name="Lipzen A."/>
            <person name="Kuo A."/>
            <person name="Riley R."/>
            <person name="Mondo S."/>
            <person name="LaButti K."/>
            <person name="Haridas S."/>
            <person name="Pangalinan J."/>
            <person name="Salamov A.A."/>
            <person name="Simmons B.A."/>
            <person name="Magnuson J.K."/>
            <person name="Chen J."/>
            <person name="Drula E."/>
            <person name="Henrissat B."/>
            <person name="Wiebenga A."/>
            <person name="Lubbers R.J."/>
            <person name="Gomes A.C."/>
            <person name="Macurrencykelacurrency M.R."/>
            <person name="Stajich J."/>
            <person name="Grigoriev I.V."/>
            <person name="Mortensen U.H."/>
            <person name="De vries R.P."/>
            <person name="Baker S.E."/>
            <person name="Andersen M.R."/>
        </authorList>
    </citation>
    <scope>NUCLEOTIDE SEQUENCE [LARGE SCALE GENOMIC DNA]</scope>
    <source>
        <strain evidence="1 2">CBS 756.74</strain>
    </source>
</reference>
<organism evidence="1 2">
    <name type="scientific">Aspergillus pseudodeflectus</name>
    <dbReference type="NCBI Taxonomy" id="176178"/>
    <lineage>
        <taxon>Eukaryota</taxon>
        <taxon>Fungi</taxon>
        <taxon>Dikarya</taxon>
        <taxon>Ascomycota</taxon>
        <taxon>Pezizomycotina</taxon>
        <taxon>Eurotiomycetes</taxon>
        <taxon>Eurotiomycetidae</taxon>
        <taxon>Eurotiales</taxon>
        <taxon>Aspergillaceae</taxon>
        <taxon>Aspergillus</taxon>
        <taxon>Aspergillus subgen. Nidulantes</taxon>
    </lineage>
</organism>
<name>A0ABR4KUG0_9EURO</name>
<dbReference type="PANTHER" id="PTHR42749">
    <property type="entry name" value="CELL SHAPE-DETERMINING PROTEIN MREB"/>
    <property type="match status" value="1"/>
</dbReference>
<sequence>MDEKEVVAGTTATWVEERFPDIVVGIDFGMTCTGVAYTIGPEWGPPKTVQRWPGKLLSELANKVPTSVLYGSDGKTVKEWGFGCDTAEDQLADVKEFFKLHLAPQSGAGEGADTDMAGGMRITQKEAQRWFQDYISCIYKHVVSHFDSTIPGFSKMRVEFIFSVPTTWKDVRMIEEIRGLIDRAIQNNGLNHWACIGLTEAEAAAVYACRGFYQTQDIVLVCDSGGGTTDVNVLKLISARGAPVQLEQLGSVEGRPIGSVFIDRAIHKLIATRLSKVEDHLSQPAGFVAWKMLSGRFQRLKCAFGTEAARTPYLSLEVPFLKESGADLSAAGIQGGNMQIGWENIRRAFDIKVDEMCELLDGQIEQMQNKYPQNRISYLVLSGGFGSSPYVKQCLQERYAIPGVAKHPNVIGVQVLMAEEPQLAVVHGLVLDRIQQLKQGVVMFGSRCSPISYGIVCDLIYDADKHLGEPVRRDPRDNRLYAVDQIEWIVLQGIPVPHTGITKDFQLKMKPGEEHFPWKVHIVMSPNAVEQLPQSMARQGAQHVCSLDISTDNVERKLKNKHWYSMRPKYWRATFDVRVVVGAADLTFQLWSRDQRIRSSNHEPIKVQWMPSAVEGED</sequence>
<dbReference type="GeneID" id="98160015"/>
<proteinExistence type="predicted"/>
<dbReference type="Gene3D" id="3.90.640.10">
    <property type="entry name" value="Actin, Chain A, domain 4"/>
    <property type="match status" value="1"/>
</dbReference>
<comment type="caution">
    <text evidence="1">The sequence shown here is derived from an EMBL/GenBank/DDBJ whole genome shotgun (WGS) entry which is preliminary data.</text>
</comment>
<dbReference type="CDD" id="cd10170">
    <property type="entry name" value="ASKHA_NBD_HSP70"/>
    <property type="match status" value="1"/>
</dbReference>
<evidence type="ECO:0000313" key="2">
    <source>
        <dbReference type="Proteomes" id="UP001610444"/>
    </source>
</evidence>
<dbReference type="RefSeq" id="XP_070902084.1">
    <property type="nucleotide sequence ID" value="XM_071044851.1"/>
</dbReference>
<dbReference type="SUPFAM" id="SSF53067">
    <property type="entry name" value="Actin-like ATPase domain"/>
    <property type="match status" value="1"/>
</dbReference>
<dbReference type="Proteomes" id="UP001610444">
    <property type="component" value="Unassembled WGS sequence"/>
</dbReference>
<dbReference type="PANTHER" id="PTHR42749:SF1">
    <property type="entry name" value="CELL SHAPE-DETERMINING PROTEIN MREB"/>
    <property type="match status" value="1"/>
</dbReference>
<dbReference type="Gene3D" id="3.30.420.40">
    <property type="match status" value="2"/>
</dbReference>
<dbReference type="InterPro" id="IPR043129">
    <property type="entry name" value="ATPase_NBD"/>
</dbReference>